<feature type="region of interest" description="Disordered" evidence="6">
    <location>
        <begin position="1"/>
        <end position="80"/>
    </location>
</feature>
<dbReference type="STRING" id="947166.A0A1D1W8H3"/>
<name>A0A1D1W8H3_RAMVA</name>
<dbReference type="Gene3D" id="1.10.30.10">
    <property type="entry name" value="High mobility group box domain"/>
    <property type="match status" value="1"/>
</dbReference>
<keyword evidence="2 5" id="KW-0238">DNA-binding</keyword>
<dbReference type="EMBL" id="BDGG01000018">
    <property type="protein sequence ID" value="GAV08598.1"/>
    <property type="molecule type" value="Genomic_DNA"/>
</dbReference>
<feature type="region of interest" description="Disordered" evidence="6">
    <location>
        <begin position="348"/>
        <end position="374"/>
    </location>
</feature>
<dbReference type="InterPro" id="IPR051356">
    <property type="entry name" value="SOX/SOX-like_TF"/>
</dbReference>
<protein>
    <recommendedName>
        <fullName evidence="7">HMG box domain-containing protein</fullName>
    </recommendedName>
</protein>
<feature type="domain" description="HMG box" evidence="7">
    <location>
        <begin position="381"/>
        <end position="449"/>
    </location>
</feature>
<keyword evidence="3" id="KW-0804">Transcription</keyword>
<evidence type="ECO:0000256" key="6">
    <source>
        <dbReference type="SAM" id="MobiDB-lite"/>
    </source>
</evidence>
<evidence type="ECO:0000256" key="3">
    <source>
        <dbReference type="ARBA" id="ARBA00023163"/>
    </source>
</evidence>
<dbReference type="GO" id="GO:0000978">
    <property type="term" value="F:RNA polymerase II cis-regulatory region sequence-specific DNA binding"/>
    <property type="evidence" value="ECO:0007669"/>
    <property type="project" value="TreeGrafter"/>
</dbReference>
<dbReference type="GO" id="GO:0005634">
    <property type="term" value="C:nucleus"/>
    <property type="evidence" value="ECO:0007669"/>
    <property type="project" value="UniProtKB-UniRule"/>
</dbReference>
<dbReference type="Pfam" id="PF00505">
    <property type="entry name" value="HMG_box"/>
    <property type="match status" value="1"/>
</dbReference>
<dbReference type="CDD" id="cd22042">
    <property type="entry name" value="HMG-box_EGL13-like"/>
    <property type="match status" value="1"/>
</dbReference>
<evidence type="ECO:0000256" key="4">
    <source>
        <dbReference type="ARBA" id="ARBA00023242"/>
    </source>
</evidence>
<evidence type="ECO:0000256" key="1">
    <source>
        <dbReference type="ARBA" id="ARBA00023015"/>
    </source>
</evidence>
<accession>A0A1D1W8H3</accession>
<proteinExistence type="predicted"/>
<feature type="compositionally biased region" description="Low complexity" evidence="6">
    <location>
        <begin position="261"/>
        <end position="271"/>
    </location>
</feature>
<feature type="DNA-binding region" description="HMG box" evidence="5">
    <location>
        <begin position="381"/>
        <end position="449"/>
    </location>
</feature>
<evidence type="ECO:0000256" key="2">
    <source>
        <dbReference type="ARBA" id="ARBA00023125"/>
    </source>
</evidence>
<feature type="compositionally biased region" description="Low complexity" evidence="6">
    <location>
        <begin position="176"/>
        <end position="187"/>
    </location>
</feature>
<feature type="region of interest" description="Disordered" evidence="6">
    <location>
        <begin position="431"/>
        <end position="454"/>
    </location>
</feature>
<feature type="compositionally biased region" description="Polar residues" evidence="6">
    <location>
        <begin position="139"/>
        <end position="172"/>
    </location>
</feature>
<dbReference type="SMART" id="SM00398">
    <property type="entry name" value="HMG"/>
    <property type="match status" value="1"/>
</dbReference>
<dbReference type="OrthoDB" id="6247875at2759"/>
<feature type="region of interest" description="Disordered" evidence="6">
    <location>
        <begin position="139"/>
        <end position="188"/>
    </location>
</feature>
<sequence length="513" mass="56958">MPSRRKSTPCKISSVQPDSSASTSPVKNEAESPDRASPRSSPDSSDMDQPAVLKIQPESPQDVKEESSQSAKDGTRANGSEFNVDENLILHYMQENTKLVSSILAEKDLSLGHKELCLQQIIHCVKTARDKLRITNKDQNSTPAITHTNGHSYQPSTSTSNQRCDTPTSSVIKNGKSSPKTLSTSPLSIPPFGLPAVASDSSQANAAMWGMLHCYPFLAQMQGLPFGSLPPSPDWSALSKAPSQEGKRPHGQEATTNGAPLNLSSRTSSSKGGKEGSNGRHNPDAMDLSKPKQQRQRSTGELSMAGARSFLDRASFAQDPRFHRTDLQALLQNKHARMDEGMEYASDAESATMERSVGGKSVKHPKASRNADEEAIKRPHIKRPMNAFMVWAREERRKILKACPDMHNSNISKILGARWKSMSNDEKQPFYEEQSRLSKQHMEKHPDYRYRPRPKRTCVVDGKKLRISEYKHLMRERRQHVRDNLLQGDESSNSSIANSFHGHDSPLPYTPES</sequence>
<feature type="compositionally biased region" description="Basic and acidic residues" evidence="6">
    <location>
        <begin position="272"/>
        <end position="290"/>
    </location>
</feature>
<keyword evidence="9" id="KW-1185">Reference proteome</keyword>
<dbReference type="PANTHER" id="PTHR45789:SF2">
    <property type="entry name" value="FI18025P1"/>
    <property type="match status" value="1"/>
</dbReference>
<feature type="compositionally biased region" description="Low complexity" evidence="6">
    <location>
        <begin position="38"/>
        <end position="51"/>
    </location>
</feature>
<feature type="compositionally biased region" description="Polar residues" evidence="6">
    <location>
        <begin position="489"/>
        <end position="498"/>
    </location>
</feature>
<keyword evidence="1" id="KW-0805">Transcription regulation</keyword>
<evidence type="ECO:0000256" key="5">
    <source>
        <dbReference type="PROSITE-ProRule" id="PRU00267"/>
    </source>
</evidence>
<feature type="compositionally biased region" description="Polar residues" evidence="6">
    <location>
        <begin position="68"/>
        <end position="80"/>
    </location>
</feature>
<evidence type="ECO:0000259" key="7">
    <source>
        <dbReference type="PROSITE" id="PS50118"/>
    </source>
</evidence>
<feature type="region of interest" description="Disordered" evidence="6">
    <location>
        <begin position="476"/>
        <end position="513"/>
    </location>
</feature>
<reference evidence="8 9" key="1">
    <citation type="journal article" date="2016" name="Nat. Commun.">
        <title>Extremotolerant tardigrade genome and improved radiotolerance of human cultured cells by tardigrade-unique protein.</title>
        <authorList>
            <person name="Hashimoto T."/>
            <person name="Horikawa D.D."/>
            <person name="Saito Y."/>
            <person name="Kuwahara H."/>
            <person name="Kozuka-Hata H."/>
            <person name="Shin-I T."/>
            <person name="Minakuchi Y."/>
            <person name="Ohishi K."/>
            <person name="Motoyama A."/>
            <person name="Aizu T."/>
            <person name="Enomoto A."/>
            <person name="Kondo K."/>
            <person name="Tanaka S."/>
            <person name="Hara Y."/>
            <person name="Koshikawa S."/>
            <person name="Sagara H."/>
            <person name="Miura T."/>
            <person name="Yokobori S."/>
            <person name="Miyagawa K."/>
            <person name="Suzuki Y."/>
            <person name="Kubo T."/>
            <person name="Oyama M."/>
            <person name="Kohara Y."/>
            <person name="Fujiyama A."/>
            <person name="Arakawa K."/>
            <person name="Katayama T."/>
            <person name="Toyoda A."/>
            <person name="Kunieda T."/>
        </authorList>
    </citation>
    <scope>NUCLEOTIDE SEQUENCE [LARGE SCALE GENOMIC DNA]</scope>
    <source>
        <strain evidence="8 9">YOKOZUNA-1</strain>
    </source>
</reference>
<dbReference type="FunFam" id="1.10.30.10:FF:000003">
    <property type="entry name" value="Putative transcription factor SOX-6"/>
    <property type="match status" value="1"/>
</dbReference>
<evidence type="ECO:0000313" key="8">
    <source>
        <dbReference type="EMBL" id="GAV08598.1"/>
    </source>
</evidence>
<feature type="region of interest" description="Disordered" evidence="6">
    <location>
        <begin position="234"/>
        <end position="302"/>
    </location>
</feature>
<feature type="compositionally biased region" description="Basic and acidic residues" evidence="6">
    <location>
        <begin position="28"/>
        <end position="37"/>
    </location>
</feature>
<dbReference type="GO" id="GO:0045165">
    <property type="term" value="P:cell fate commitment"/>
    <property type="evidence" value="ECO:0007669"/>
    <property type="project" value="TreeGrafter"/>
</dbReference>
<evidence type="ECO:0000313" key="9">
    <source>
        <dbReference type="Proteomes" id="UP000186922"/>
    </source>
</evidence>
<dbReference type="PROSITE" id="PS50118">
    <property type="entry name" value="HMG_BOX_2"/>
    <property type="match status" value="1"/>
</dbReference>
<comment type="caution">
    <text evidence="8">The sequence shown here is derived from an EMBL/GenBank/DDBJ whole genome shotgun (WGS) entry which is preliminary data.</text>
</comment>
<dbReference type="Proteomes" id="UP000186922">
    <property type="component" value="Unassembled WGS sequence"/>
</dbReference>
<dbReference type="InterPro" id="IPR009071">
    <property type="entry name" value="HMG_box_dom"/>
</dbReference>
<dbReference type="GO" id="GO:0000981">
    <property type="term" value="F:DNA-binding transcription factor activity, RNA polymerase II-specific"/>
    <property type="evidence" value="ECO:0007669"/>
    <property type="project" value="TreeGrafter"/>
</dbReference>
<dbReference type="AlphaFoldDB" id="A0A1D1W8H3"/>
<dbReference type="InterPro" id="IPR036910">
    <property type="entry name" value="HMG_box_dom_sf"/>
</dbReference>
<gene>
    <name evidence="8" type="primary">RvY_18263-1</name>
    <name evidence="8" type="synonym">RvY_18263.1</name>
    <name evidence="8" type="ORF">RvY_18263</name>
</gene>
<keyword evidence="4 5" id="KW-0539">Nucleus</keyword>
<dbReference type="SUPFAM" id="SSF47095">
    <property type="entry name" value="HMG-box"/>
    <property type="match status" value="1"/>
</dbReference>
<dbReference type="PANTHER" id="PTHR45789">
    <property type="entry name" value="FI18025P1"/>
    <property type="match status" value="1"/>
</dbReference>
<feature type="compositionally biased region" description="Polar residues" evidence="6">
    <location>
        <begin position="10"/>
        <end position="26"/>
    </location>
</feature>
<feature type="compositionally biased region" description="Basic and acidic residues" evidence="6">
    <location>
        <begin position="431"/>
        <end position="450"/>
    </location>
</feature>
<organism evidence="8 9">
    <name type="scientific">Ramazzottius varieornatus</name>
    <name type="common">Water bear</name>
    <name type="synonym">Tardigrade</name>
    <dbReference type="NCBI Taxonomy" id="947166"/>
    <lineage>
        <taxon>Eukaryota</taxon>
        <taxon>Metazoa</taxon>
        <taxon>Ecdysozoa</taxon>
        <taxon>Tardigrada</taxon>
        <taxon>Eutardigrada</taxon>
        <taxon>Parachela</taxon>
        <taxon>Hypsibioidea</taxon>
        <taxon>Ramazzottiidae</taxon>
        <taxon>Ramazzottius</taxon>
    </lineage>
</organism>